<dbReference type="Proteomes" id="UP000265300">
    <property type="component" value="Unplaced"/>
</dbReference>
<feature type="region of interest" description="Disordered" evidence="1">
    <location>
        <begin position="150"/>
        <end position="170"/>
    </location>
</feature>
<feature type="compositionally biased region" description="Basic residues" evidence="1">
    <location>
        <begin position="523"/>
        <end position="537"/>
    </location>
</feature>
<feature type="compositionally biased region" description="Pro residues" evidence="1">
    <location>
        <begin position="411"/>
        <end position="422"/>
    </location>
</feature>
<feature type="region of interest" description="Disordered" evidence="1">
    <location>
        <begin position="309"/>
        <end position="570"/>
    </location>
</feature>
<protein>
    <submittedName>
        <fullName evidence="3">Basic proline-rich protein-like</fullName>
    </submittedName>
</protein>
<dbReference type="RefSeq" id="XP_007467149.1">
    <property type="nucleotide sequence ID" value="XM_007467087.1"/>
</dbReference>
<evidence type="ECO:0000313" key="3">
    <source>
        <dbReference type="RefSeq" id="XP_007467149.1"/>
    </source>
</evidence>
<feature type="compositionally biased region" description="Low complexity" evidence="1">
    <location>
        <begin position="478"/>
        <end position="514"/>
    </location>
</feature>
<accession>A0A340Y5Z9</accession>
<gene>
    <name evidence="3" type="primary">LOC103071891</name>
</gene>
<feature type="compositionally biased region" description="Low complexity" evidence="1">
    <location>
        <begin position="309"/>
        <end position="327"/>
    </location>
</feature>
<keyword evidence="2" id="KW-1185">Reference proteome</keyword>
<organism evidence="2 3">
    <name type="scientific">Lipotes vexillifer</name>
    <name type="common">Yangtze river dolphin</name>
    <dbReference type="NCBI Taxonomy" id="118797"/>
    <lineage>
        <taxon>Eukaryota</taxon>
        <taxon>Metazoa</taxon>
        <taxon>Chordata</taxon>
        <taxon>Craniata</taxon>
        <taxon>Vertebrata</taxon>
        <taxon>Euteleostomi</taxon>
        <taxon>Mammalia</taxon>
        <taxon>Eutheria</taxon>
        <taxon>Laurasiatheria</taxon>
        <taxon>Artiodactyla</taxon>
        <taxon>Whippomorpha</taxon>
        <taxon>Cetacea</taxon>
        <taxon>Odontoceti</taxon>
        <taxon>Lipotidae</taxon>
        <taxon>Lipotes</taxon>
    </lineage>
</organism>
<evidence type="ECO:0000256" key="1">
    <source>
        <dbReference type="SAM" id="MobiDB-lite"/>
    </source>
</evidence>
<name>A0A340Y5Z9_LIPVE</name>
<feature type="compositionally biased region" description="Basic residues" evidence="1">
    <location>
        <begin position="336"/>
        <end position="357"/>
    </location>
</feature>
<sequence length="570" mass="59937">MGPPRPSFAANSLQTPQRRLQPAGDGRSLPGSGPRRQLPRESPSPERILDLGSRDLAGGLGSLFACLTLTGLQAVGIQGAQPRLLLVDSPRARSSSWPAGLFQGLEWRLGAVRRSPKVVQGAGTTTPAQVMGVYGHLNRPRTPKLGLKGRGLGQAGQSAGQHATQGHRCKHRPGAYRVLYPRRTMPTKTCISAASGFQGGDMAPISSDRCAPGPEEQVGTQVRTEVTQTSSLVEARVGLGGAGGRQRAPQAERSLWAAERPLDRTPNRNPRAPILGRASLWPRCSQPHAPLPRLSRRLLPGGGAPLALQQTPPLCRARPAARRSTPPSLFPFPGRGRTRGRGARHGRSAGRGARRVLPRAPAGVPAPGLRHSCSGSGAQAVPGGGTLESARSHFPSRLTLWTPPVHRREGSPPPRAPRPSSSPPRSGSSTKRYNLSAAAAATTAPAPEPEPEPEAPLPRLPGRPRARQALSPPPPRARPALDAVSAAARLPPAPLLSPSQAEPSPAEAPGVAGRARGGGRSVWSRRGRRRKSRRKGGKPPPPPPRSGDLGARAPLARDRASGPWPAPRPR</sequence>
<dbReference type="GeneID" id="103071891"/>
<dbReference type="InParanoid" id="A0A340Y5Z9"/>
<dbReference type="AlphaFoldDB" id="A0A340Y5Z9"/>
<feature type="compositionally biased region" description="Polar residues" evidence="1">
    <location>
        <begin position="9"/>
        <end position="18"/>
    </location>
</feature>
<feature type="compositionally biased region" description="Polar residues" evidence="1">
    <location>
        <begin position="155"/>
        <end position="164"/>
    </location>
</feature>
<dbReference type="KEGG" id="lve:103071891"/>
<feature type="region of interest" description="Disordered" evidence="1">
    <location>
        <begin position="1"/>
        <end position="46"/>
    </location>
</feature>
<evidence type="ECO:0000313" key="2">
    <source>
        <dbReference type="Proteomes" id="UP000265300"/>
    </source>
</evidence>
<proteinExistence type="predicted"/>
<reference evidence="3" key="1">
    <citation type="submission" date="2025-08" db="UniProtKB">
        <authorList>
            <consortium name="RefSeq"/>
        </authorList>
    </citation>
    <scope>IDENTIFICATION</scope>
</reference>